<dbReference type="EMBL" id="JAACFV010000175">
    <property type="protein sequence ID" value="KAF7503495.1"/>
    <property type="molecule type" value="Genomic_DNA"/>
</dbReference>
<protein>
    <submittedName>
        <fullName evidence="1">Uncharacterized protein</fullName>
    </submittedName>
</protein>
<evidence type="ECO:0000313" key="1">
    <source>
        <dbReference type="EMBL" id="KAF7503495.1"/>
    </source>
</evidence>
<reference evidence="1" key="1">
    <citation type="submission" date="2020-02" db="EMBL/GenBank/DDBJ databases">
        <authorList>
            <person name="Palmer J.M."/>
        </authorList>
    </citation>
    <scope>NUCLEOTIDE SEQUENCE</scope>
    <source>
        <strain evidence="1">EPUS1.4</strain>
        <tissue evidence="1">Thallus</tissue>
    </source>
</reference>
<organism evidence="1 2">
    <name type="scientific">Endocarpon pusillum</name>
    <dbReference type="NCBI Taxonomy" id="364733"/>
    <lineage>
        <taxon>Eukaryota</taxon>
        <taxon>Fungi</taxon>
        <taxon>Dikarya</taxon>
        <taxon>Ascomycota</taxon>
        <taxon>Pezizomycotina</taxon>
        <taxon>Eurotiomycetes</taxon>
        <taxon>Chaetothyriomycetidae</taxon>
        <taxon>Verrucariales</taxon>
        <taxon>Verrucariaceae</taxon>
        <taxon>Endocarpon</taxon>
    </lineage>
</organism>
<evidence type="ECO:0000313" key="2">
    <source>
        <dbReference type="Proteomes" id="UP000606974"/>
    </source>
</evidence>
<gene>
    <name evidence="1" type="ORF">GJ744_003686</name>
</gene>
<dbReference type="Proteomes" id="UP000606974">
    <property type="component" value="Unassembled WGS sequence"/>
</dbReference>
<name>A0A8H7AE08_9EURO</name>
<proteinExistence type="predicted"/>
<comment type="caution">
    <text evidence="1">The sequence shown here is derived from an EMBL/GenBank/DDBJ whole genome shotgun (WGS) entry which is preliminary data.</text>
</comment>
<keyword evidence="2" id="KW-1185">Reference proteome</keyword>
<sequence>MCEVVTYPAATDTAATRGPSMDLLGTVLDKMCFLQPAFATGLCSLGDPQYHICSLGGNVRPEPEDVVEHNGLGTEA</sequence>
<accession>A0A8H7AE08</accession>
<dbReference type="AlphaFoldDB" id="A0A8H7AE08"/>